<dbReference type="SMART" id="SM00248">
    <property type="entry name" value="ANK"/>
    <property type="match status" value="3"/>
</dbReference>
<dbReference type="OrthoDB" id="539213at2759"/>
<dbReference type="Gene3D" id="1.25.40.20">
    <property type="entry name" value="Ankyrin repeat-containing domain"/>
    <property type="match status" value="1"/>
</dbReference>
<comment type="caution">
    <text evidence="2">The sequence shown here is derived from an EMBL/GenBank/DDBJ whole genome shotgun (WGS) entry which is preliminary data.</text>
</comment>
<accession>A0A9P7YL58</accession>
<dbReference type="PANTHER" id="PTHR24133">
    <property type="entry name" value="ANKYRIN DOMAIN-CONTAINING"/>
    <property type="match status" value="1"/>
</dbReference>
<dbReference type="InterPro" id="IPR036770">
    <property type="entry name" value="Ankyrin_rpt-contain_sf"/>
</dbReference>
<evidence type="ECO:0000313" key="3">
    <source>
        <dbReference type="Proteomes" id="UP000824998"/>
    </source>
</evidence>
<dbReference type="InterPro" id="IPR002110">
    <property type="entry name" value="Ankyrin_rpt"/>
</dbReference>
<dbReference type="AlphaFoldDB" id="A0A9P7YL58"/>
<dbReference type="PANTHER" id="PTHR24133:SF40">
    <property type="entry name" value="ANKYRIN REPEAT DOMAIN 44"/>
    <property type="match status" value="1"/>
</dbReference>
<keyword evidence="1" id="KW-0040">ANK repeat</keyword>
<keyword evidence="3" id="KW-1185">Reference proteome</keyword>
<proteinExistence type="predicted"/>
<gene>
    <name evidence="2" type="ORF">BJ875DRAFT_258017</name>
</gene>
<reference evidence="2" key="1">
    <citation type="journal article" date="2021" name="IMA Fungus">
        <title>Genomic characterization of three marine fungi, including Emericellopsis atlantica sp. nov. with signatures of a generalist lifestyle and marine biomass degradation.</title>
        <authorList>
            <person name="Hagestad O.C."/>
            <person name="Hou L."/>
            <person name="Andersen J.H."/>
            <person name="Hansen E.H."/>
            <person name="Altermark B."/>
            <person name="Li C."/>
            <person name="Kuhnert E."/>
            <person name="Cox R.J."/>
            <person name="Crous P.W."/>
            <person name="Spatafora J.W."/>
            <person name="Lail K."/>
            <person name="Amirebrahimi M."/>
            <person name="Lipzen A."/>
            <person name="Pangilinan J."/>
            <person name="Andreopoulos W."/>
            <person name="Hayes R.D."/>
            <person name="Ng V."/>
            <person name="Grigoriev I.V."/>
            <person name="Jackson S.A."/>
            <person name="Sutton T.D.S."/>
            <person name="Dobson A.D.W."/>
            <person name="Rama T."/>
        </authorList>
    </citation>
    <scope>NUCLEOTIDE SEQUENCE</scope>
    <source>
        <strain evidence="2">TRa018bII</strain>
    </source>
</reference>
<dbReference type="PROSITE" id="PS50297">
    <property type="entry name" value="ANK_REP_REGION"/>
    <property type="match status" value="1"/>
</dbReference>
<dbReference type="SUPFAM" id="SSF48403">
    <property type="entry name" value="Ankyrin repeat"/>
    <property type="match status" value="1"/>
</dbReference>
<sequence>MPEDHLELAIAAACDAGDVVKLKDIFETSVELDEWDTKVCLDRAIQKNQLEIARYVLKERGAGPPFYLPDLSEHASVDMLKLLAEYGLDIKETGHNLLPKFVNNREAIDWILEQGVDINQPMDKSLRGLRPGAGWEGERDNTVEVLNEAAAQGNIEMFDYLVSRGAKAAQSIALHKSTRCMDPVLAVAMLTHLVERYNLDVNADDKTNNLRWFSDLGSGDPEPDQGTPLTCAIERGNIPAMEVLLDYGADPSVGYETAVKCTHQEAIQLCLKHGGGAKKP</sequence>
<feature type="repeat" description="ANK" evidence="1">
    <location>
        <begin position="224"/>
        <end position="256"/>
    </location>
</feature>
<dbReference type="Proteomes" id="UP000824998">
    <property type="component" value="Unassembled WGS sequence"/>
</dbReference>
<protein>
    <submittedName>
        <fullName evidence="2">Ankyrin repeat-containing domain protein</fullName>
    </submittedName>
</protein>
<evidence type="ECO:0000313" key="2">
    <source>
        <dbReference type="EMBL" id="KAG9235778.1"/>
    </source>
</evidence>
<organism evidence="2 3">
    <name type="scientific">Amylocarpus encephaloides</name>
    <dbReference type="NCBI Taxonomy" id="45428"/>
    <lineage>
        <taxon>Eukaryota</taxon>
        <taxon>Fungi</taxon>
        <taxon>Dikarya</taxon>
        <taxon>Ascomycota</taxon>
        <taxon>Pezizomycotina</taxon>
        <taxon>Leotiomycetes</taxon>
        <taxon>Helotiales</taxon>
        <taxon>Helotiales incertae sedis</taxon>
        <taxon>Amylocarpus</taxon>
    </lineage>
</organism>
<name>A0A9P7YL58_9HELO</name>
<dbReference type="PROSITE" id="PS50088">
    <property type="entry name" value="ANK_REPEAT"/>
    <property type="match status" value="1"/>
</dbReference>
<dbReference type="EMBL" id="MU251422">
    <property type="protein sequence ID" value="KAG9235778.1"/>
    <property type="molecule type" value="Genomic_DNA"/>
</dbReference>
<evidence type="ECO:0000256" key="1">
    <source>
        <dbReference type="PROSITE-ProRule" id="PRU00023"/>
    </source>
</evidence>
<dbReference type="Pfam" id="PF13606">
    <property type="entry name" value="Ank_3"/>
    <property type="match status" value="1"/>
</dbReference>
<dbReference type="InterPro" id="IPR052391">
    <property type="entry name" value="E3_Ligase-Neurotoxin"/>
</dbReference>